<keyword evidence="1" id="KW-0812">Transmembrane</keyword>
<dbReference type="KEGG" id="bgj:AWC36_18560"/>
<evidence type="ECO:0000313" key="5">
    <source>
        <dbReference type="Proteomes" id="UP000285972"/>
    </source>
</evidence>
<reference evidence="4" key="1">
    <citation type="submission" date="2015-01" db="EMBL/GenBank/DDBJ databases">
        <authorList>
            <person name="Paterson Steve"/>
        </authorList>
    </citation>
    <scope>NUCLEOTIDE SEQUENCE [LARGE SCALE GENOMIC DNA]</scope>
    <source>
        <strain evidence="4">OBR1</strain>
    </source>
</reference>
<dbReference type="RefSeq" id="WP_048636834.1">
    <property type="nucleotide sequence ID" value="NZ_CGIG01000001.1"/>
</dbReference>
<proteinExistence type="predicted"/>
<dbReference type="Proteomes" id="UP000285972">
    <property type="component" value="Unassembled WGS sequence"/>
</dbReference>
<dbReference type="STRING" id="1109412.BN1221_01564c"/>
<evidence type="ECO:0000313" key="4">
    <source>
        <dbReference type="Proteomes" id="UP000044377"/>
    </source>
</evidence>
<dbReference type="AlphaFoldDB" id="A0A0G4JTW7"/>
<feature type="transmembrane region" description="Helical" evidence="1">
    <location>
        <begin position="12"/>
        <end position="33"/>
    </location>
</feature>
<name>A0A0G4JTW7_9GAMM</name>
<keyword evidence="1" id="KW-1133">Transmembrane helix</keyword>
<protein>
    <submittedName>
        <fullName evidence="2">Uncharacterized protein</fullName>
    </submittedName>
</protein>
<organism evidence="2 4">
    <name type="scientific">Brenneria goodwinii</name>
    <dbReference type="NCBI Taxonomy" id="1109412"/>
    <lineage>
        <taxon>Bacteria</taxon>
        <taxon>Pseudomonadati</taxon>
        <taxon>Pseudomonadota</taxon>
        <taxon>Gammaproteobacteria</taxon>
        <taxon>Enterobacterales</taxon>
        <taxon>Pectobacteriaceae</taxon>
        <taxon>Brenneria</taxon>
    </lineage>
</organism>
<dbReference type="OrthoDB" id="491744at2"/>
<keyword evidence="1" id="KW-0472">Membrane</keyword>
<evidence type="ECO:0000313" key="2">
    <source>
        <dbReference type="EMBL" id="CPR15528.1"/>
    </source>
</evidence>
<reference evidence="2" key="2">
    <citation type="submission" date="2015-01" db="EMBL/GenBank/DDBJ databases">
        <authorList>
            <person name="Xiang T."/>
            <person name="Song Y."/>
            <person name="Huang L."/>
            <person name="Wang B."/>
            <person name="Wu P."/>
        </authorList>
    </citation>
    <scope>NUCLEOTIDE SEQUENCE [LARGE SCALE GENOMIC DNA]</scope>
    <source>
        <strain evidence="2">OBR1</strain>
    </source>
</reference>
<dbReference type="Proteomes" id="UP000044377">
    <property type="component" value="Unassembled WGS sequence"/>
</dbReference>
<reference evidence="3 5" key="3">
    <citation type="submission" date="2016-09" db="EMBL/GenBank/DDBJ databases">
        <authorList>
            <person name="Doonan J."/>
            <person name="Pachebat J.A."/>
            <person name="Golyshin P.N."/>
            <person name="Denman S."/>
            <person name="Mcdonald J.E."/>
        </authorList>
    </citation>
    <scope>NUCLEOTIDE SEQUENCE [LARGE SCALE GENOMIC DNA]</scope>
    <source>
        <strain evidence="3 5">FRB141</strain>
    </source>
</reference>
<keyword evidence="4" id="KW-1185">Reference proteome</keyword>
<dbReference type="EMBL" id="CGIG01000001">
    <property type="protein sequence ID" value="CPR15528.1"/>
    <property type="molecule type" value="Genomic_DNA"/>
</dbReference>
<gene>
    <name evidence="3" type="ORF">BIY26_11220</name>
    <name evidence="2" type="ORF">BN1221_01564c</name>
</gene>
<evidence type="ECO:0000256" key="1">
    <source>
        <dbReference type="SAM" id="Phobius"/>
    </source>
</evidence>
<sequence length="156" mass="18024">MTIWKLLREALFLLLLFPLVAIIMHLTLNYFGFCFETYKRLSDEEKITIALRNTQAHYRSTLYGGTRELSNATTPPFPYKDIAHFRQANPDCCRITNVQERLGYQITLGDRLWGSISSFVEVKYQTFYLDANNQRASKTVTEFVAISNCGHPWSGI</sequence>
<evidence type="ECO:0000313" key="3">
    <source>
        <dbReference type="EMBL" id="RLM23711.1"/>
    </source>
</evidence>
<accession>A0A0G4JTW7</accession>
<dbReference type="EMBL" id="MJLX01000027">
    <property type="protein sequence ID" value="RLM23711.1"/>
    <property type="molecule type" value="Genomic_DNA"/>
</dbReference>
<dbReference type="GeneID" id="70908823"/>